<dbReference type="PANTHER" id="PTHR23333">
    <property type="entry name" value="UBX DOMAIN CONTAINING PROTEIN"/>
    <property type="match status" value="1"/>
</dbReference>
<accession>A0A9P8PQK8</accession>
<dbReference type="GO" id="GO:0043130">
    <property type="term" value="F:ubiquitin binding"/>
    <property type="evidence" value="ECO:0007669"/>
    <property type="project" value="TreeGrafter"/>
</dbReference>
<dbReference type="InterPro" id="IPR029071">
    <property type="entry name" value="Ubiquitin-like_domsf"/>
</dbReference>
<dbReference type="InterPro" id="IPR036241">
    <property type="entry name" value="NSFL1C_SEP_dom_sf"/>
</dbReference>
<feature type="compositionally biased region" description="Polar residues" evidence="1">
    <location>
        <begin position="43"/>
        <end position="87"/>
    </location>
</feature>
<dbReference type="SMART" id="SM00553">
    <property type="entry name" value="SEP"/>
    <property type="match status" value="1"/>
</dbReference>
<dbReference type="PROSITE" id="PS51399">
    <property type="entry name" value="SEP"/>
    <property type="match status" value="1"/>
</dbReference>
<dbReference type="InterPro" id="IPR009060">
    <property type="entry name" value="UBA-like_sf"/>
</dbReference>
<evidence type="ECO:0000259" key="3">
    <source>
        <dbReference type="PROSITE" id="PS51399"/>
    </source>
</evidence>
<dbReference type="GO" id="GO:0031468">
    <property type="term" value="P:nuclear membrane reassembly"/>
    <property type="evidence" value="ECO:0007669"/>
    <property type="project" value="TreeGrafter"/>
</dbReference>
<name>A0A9P8PQK8_9ASCO</name>
<dbReference type="SUPFAM" id="SSF46934">
    <property type="entry name" value="UBA-like"/>
    <property type="match status" value="1"/>
</dbReference>
<feature type="domain" description="SEP" evidence="3">
    <location>
        <begin position="196"/>
        <end position="261"/>
    </location>
</feature>
<dbReference type="Gene3D" id="3.10.20.90">
    <property type="entry name" value="Phosphatidylinositol 3-kinase Catalytic Subunit, Chain A, domain 1"/>
    <property type="match status" value="1"/>
</dbReference>
<evidence type="ECO:0000313" key="4">
    <source>
        <dbReference type="EMBL" id="KAH3675539.1"/>
    </source>
</evidence>
<keyword evidence="5" id="KW-1185">Reference proteome</keyword>
<dbReference type="PROSITE" id="PS50033">
    <property type="entry name" value="UBX"/>
    <property type="match status" value="1"/>
</dbReference>
<feature type="region of interest" description="Disordered" evidence="1">
    <location>
        <begin position="42"/>
        <end position="87"/>
    </location>
</feature>
<proteinExistence type="predicted"/>
<feature type="region of interest" description="Disordered" evidence="1">
    <location>
        <begin position="108"/>
        <end position="131"/>
    </location>
</feature>
<feature type="domain" description="UBX" evidence="2">
    <location>
        <begin position="317"/>
        <end position="387"/>
    </location>
</feature>
<organism evidence="4 5">
    <name type="scientific">Wickerhamomyces mucosus</name>
    <dbReference type="NCBI Taxonomy" id="1378264"/>
    <lineage>
        <taxon>Eukaryota</taxon>
        <taxon>Fungi</taxon>
        <taxon>Dikarya</taxon>
        <taxon>Ascomycota</taxon>
        <taxon>Saccharomycotina</taxon>
        <taxon>Saccharomycetes</taxon>
        <taxon>Phaffomycetales</taxon>
        <taxon>Wickerhamomycetaceae</taxon>
        <taxon>Wickerhamomyces</taxon>
    </lineage>
</organism>
<reference evidence="4" key="2">
    <citation type="submission" date="2021-01" db="EMBL/GenBank/DDBJ databases">
        <authorList>
            <person name="Schikora-Tamarit M.A."/>
        </authorList>
    </citation>
    <scope>NUCLEOTIDE SEQUENCE</scope>
    <source>
        <strain evidence="4">CBS6341</strain>
    </source>
</reference>
<dbReference type="InterPro" id="IPR001012">
    <property type="entry name" value="UBX_dom"/>
</dbReference>
<dbReference type="InterPro" id="IPR012989">
    <property type="entry name" value="SEP_domain"/>
</dbReference>
<dbReference type="SUPFAM" id="SSF54236">
    <property type="entry name" value="Ubiquitin-like"/>
    <property type="match status" value="1"/>
</dbReference>
<dbReference type="PANTHER" id="PTHR23333:SF20">
    <property type="entry name" value="NSFL1 COFACTOR P47"/>
    <property type="match status" value="1"/>
</dbReference>
<gene>
    <name evidence="4" type="ORF">WICMUC_002628</name>
</gene>
<dbReference type="CDD" id="cd14352">
    <property type="entry name" value="UBA_DCN1"/>
    <property type="match status" value="1"/>
</dbReference>
<protein>
    <recommendedName>
        <fullName evidence="6">UBX domain-containing protein 1</fullName>
    </recommendedName>
</protein>
<evidence type="ECO:0000313" key="5">
    <source>
        <dbReference type="Proteomes" id="UP000769528"/>
    </source>
</evidence>
<dbReference type="Pfam" id="PF14555">
    <property type="entry name" value="UBA_4"/>
    <property type="match status" value="1"/>
</dbReference>
<dbReference type="OrthoDB" id="25887at2759"/>
<dbReference type="SUPFAM" id="SSF102848">
    <property type="entry name" value="NSFL1 (p97 ATPase) cofactor p47, SEP domain"/>
    <property type="match status" value="1"/>
</dbReference>
<dbReference type="EMBL" id="JAEUBF010000753">
    <property type="protein sequence ID" value="KAH3675539.1"/>
    <property type="molecule type" value="Genomic_DNA"/>
</dbReference>
<dbReference type="Proteomes" id="UP000769528">
    <property type="component" value="Unassembled WGS sequence"/>
</dbReference>
<dbReference type="GO" id="GO:0005634">
    <property type="term" value="C:nucleus"/>
    <property type="evidence" value="ECO:0007669"/>
    <property type="project" value="TreeGrafter"/>
</dbReference>
<dbReference type="SMART" id="SM00166">
    <property type="entry name" value="UBX"/>
    <property type="match status" value="1"/>
</dbReference>
<dbReference type="CDD" id="cd01770">
    <property type="entry name" value="UBX_UBXN2"/>
    <property type="match status" value="1"/>
</dbReference>
<evidence type="ECO:0000256" key="1">
    <source>
        <dbReference type="SAM" id="MobiDB-lite"/>
    </source>
</evidence>
<feature type="region of interest" description="Disordered" evidence="1">
    <location>
        <begin position="263"/>
        <end position="290"/>
    </location>
</feature>
<dbReference type="FunFam" id="3.30.420.210:FF:000002">
    <property type="entry name" value="UBX domain-containing protein 1"/>
    <property type="match status" value="1"/>
</dbReference>
<evidence type="ECO:0000259" key="2">
    <source>
        <dbReference type="PROSITE" id="PS50033"/>
    </source>
</evidence>
<dbReference type="GO" id="GO:0007030">
    <property type="term" value="P:Golgi organization"/>
    <property type="evidence" value="ECO:0007669"/>
    <property type="project" value="TreeGrafter"/>
</dbReference>
<dbReference type="GO" id="GO:0005829">
    <property type="term" value="C:cytosol"/>
    <property type="evidence" value="ECO:0007669"/>
    <property type="project" value="TreeGrafter"/>
</dbReference>
<evidence type="ECO:0008006" key="6">
    <source>
        <dbReference type="Google" id="ProtNLM"/>
    </source>
</evidence>
<dbReference type="GO" id="GO:0061025">
    <property type="term" value="P:membrane fusion"/>
    <property type="evidence" value="ECO:0007669"/>
    <property type="project" value="TreeGrafter"/>
</dbReference>
<dbReference type="GO" id="GO:0000045">
    <property type="term" value="P:autophagosome assembly"/>
    <property type="evidence" value="ECO:0007669"/>
    <property type="project" value="TreeGrafter"/>
</dbReference>
<dbReference type="Pfam" id="PF08059">
    <property type="entry name" value="SEP"/>
    <property type="match status" value="1"/>
</dbReference>
<dbReference type="GO" id="GO:0043161">
    <property type="term" value="P:proteasome-mediated ubiquitin-dependent protein catabolic process"/>
    <property type="evidence" value="ECO:0007669"/>
    <property type="project" value="TreeGrafter"/>
</dbReference>
<sequence>MSNQLLIDQFVNLTQVPEAVASTILERNNWDIEDAINDFYNGPTHSNVTSDHDPSSSQGPFPAPSSSIGQQNQQSTPSTNKQKNPTSKFKSFQELVNQEDDEDEQQNFFAGGARGSGLQVENPDNDSNRSTNNLVQDLLRKAEAGGGHPDRINDDDAQEAEKKNYFEGSGFKLGDTNTPSYQVGISSSNRPKKLEKAIREITFWKDGFQVGEGKLYRYDDPANSTYLAELNSGRAPMSLLDVQFGQDVDVSVLKKLDEEYKPPKRKLGGFHGQGNRLGSPISPDYQPPASKEVEEEVVSKKETLKTEEKEEIKGDGKVQIRLADGRRIVRSVNSTDSVSSLYAYVKSETSESSRNFSLNYSFPVKPIEDLNQTIKDAGLLNSVVVQRWS</sequence>
<dbReference type="AlphaFoldDB" id="A0A9P8PQK8"/>
<comment type="caution">
    <text evidence="4">The sequence shown here is derived from an EMBL/GenBank/DDBJ whole genome shotgun (WGS) entry which is preliminary data.</text>
</comment>
<dbReference type="Pfam" id="PF00789">
    <property type="entry name" value="UBX"/>
    <property type="match status" value="1"/>
</dbReference>
<dbReference type="Gene3D" id="1.10.8.10">
    <property type="entry name" value="DNA helicase RuvA subunit, C-terminal domain"/>
    <property type="match status" value="1"/>
</dbReference>
<reference evidence="4" key="1">
    <citation type="journal article" date="2021" name="Open Biol.">
        <title>Shared evolutionary footprints suggest mitochondrial oxidative damage underlies multiple complex I losses in fungi.</title>
        <authorList>
            <person name="Schikora-Tamarit M.A."/>
            <person name="Marcet-Houben M."/>
            <person name="Nosek J."/>
            <person name="Gabaldon T."/>
        </authorList>
    </citation>
    <scope>NUCLEOTIDE SEQUENCE</scope>
    <source>
        <strain evidence="4">CBS6341</strain>
    </source>
</reference>
<dbReference type="Gene3D" id="3.30.420.210">
    <property type="entry name" value="SEP domain"/>
    <property type="match status" value="1"/>
</dbReference>